<evidence type="ECO:0000256" key="1">
    <source>
        <dbReference type="ARBA" id="ARBA00005439"/>
    </source>
</evidence>
<dbReference type="PANTHER" id="PTHR10938">
    <property type="entry name" value="TRANSLATION INITIATION FACTOR IF-3"/>
    <property type="match status" value="1"/>
</dbReference>
<dbReference type="GO" id="GO:0003743">
    <property type="term" value="F:translation initiation factor activity"/>
    <property type="evidence" value="ECO:0007669"/>
    <property type="project" value="UniProtKB-UniRule"/>
</dbReference>
<dbReference type="InterPro" id="IPR019814">
    <property type="entry name" value="Translation_initiation_fac_3_N"/>
</dbReference>
<dbReference type="GO" id="GO:0043022">
    <property type="term" value="F:ribosome binding"/>
    <property type="evidence" value="ECO:0007669"/>
    <property type="project" value="TreeGrafter"/>
</dbReference>
<evidence type="ECO:0000256" key="4">
    <source>
        <dbReference type="NCBIfam" id="TIGR00168"/>
    </source>
</evidence>
<feature type="domain" description="Translation initiation factor 3 C-terminal" evidence="5">
    <location>
        <begin position="80"/>
        <end position="161"/>
    </location>
</feature>
<dbReference type="Gene3D" id="3.30.110.10">
    <property type="entry name" value="Translation initiation factor 3 (IF-3), C-terminal domain"/>
    <property type="match status" value="1"/>
</dbReference>
<evidence type="ECO:0000259" key="6">
    <source>
        <dbReference type="Pfam" id="PF05198"/>
    </source>
</evidence>
<evidence type="ECO:0000313" key="7">
    <source>
        <dbReference type="EMBL" id="GEB30830.1"/>
    </source>
</evidence>
<dbReference type="GO" id="GO:0016020">
    <property type="term" value="C:membrane"/>
    <property type="evidence" value="ECO:0007669"/>
    <property type="project" value="TreeGrafter"/>
</dbReference>
<dbReference type="Gene3D" id="3.10.20.80">
    <property type="entry name" value="Translation initiation factor 3 (IF-3), N-terminal domain"/>
    <property type="match status" value="1"/>
</dbReference>
<dbReference type="GeneID" id="87612892"/>
<evidence type="ECO:0000256" key="2">
    <source>
        <dbReference type="ARBA" id="ARBA00022540"/>
    </source>
</evidence>
<dbReference type="SUPFAM" id="SSF55200">
    <property type="entry name" value="Translation initiation factor IF3, C-terminal domain"/>
    <property type="match status" value="1"/>
</dbReference>
<protein>
    <recommendedName>
        <fullName evidence="4">Translation initiation factor IF-3</fullName>
    </recommendedName>
</protein>
<dbReference type="Pfam" id="PF00707">
    <property type="entry name" value="IF3_C"/>
    <property type="match status" value="1"/>
</dbReference>
<evidence type="ECO:0000256" key="3">
    <source>
        <dbReference type="ARBA" id="ARBA00022917"/>
    </source>
</evidence>
<evidence type="ECO:0000313" key="8">
    <source>
        <dbReference type="Proteomes" id="UP000316882"/>
    </source>
</evidence>
<dbReference type="InterPro" id="IPR001288">
    <property type="entry name" value="Translation_initiation_fac_3"/>
</dbReference>
<dbReference type="EMBL" id="BJMH01000002">
    <property type="protein sequence ID" value="GEB30830.1"/>
    <property type="molecule type" value="Genomic_DNA"/>
</dbReference>
<comment type="similarity">
    <text evidence="1">Belongs to the IF-3 family.</text>
</comment>
<dbReference type="Pfam" id="PF05198">
    <property type="entry name" value="IF3_N"/>
    <property type="match status" value="1"/>
</dbReference>
<name>A0A4Y3P8Q5_BREPA</name>
<dbReference type="AlphaFoldDB" id="A0A4Y3P8Q5"/>
<dbReference type="InterPro" id="IPR019815">
    <property type="entry name" value="Translation_initiation_fac_3_C"/>
</dbReference>
<evidence type="ECO:0000259" key="5">
    <source>
        <dbReference type="Pfam" id="PF00707"/>
    </source>
</evidence>
<dbReference type="PANTHER" id="PTHR10938:SF0">
    <property type="entry name" value="TRANSLATION INITIATION FACTOR IF-3, MITOCHONDRIAL"/>
    <property type="match status" value="1"/>
</dbReference>
<dbReference type="OrthoDB" id="2899239at2"/>
<keyword evidence="3" id="KW-0648">Protein biosynthesis</keyword>
<dbReference type="GO" id="GO:0005829">
    <property type="term" value="C:cytosol"/>
    <property type="evidence" value="ECO:0007669"/>
    <property type="project" value="TreeGrafter"/>
</dbReference>
<gene>
    <name evidence="7" type="primary">infC_1</name>
    <name evidence="7" type="ORF">BPA01_04100</name>
</gene>
<sequence length="161" mass="17692">MIVNEQIKAAEVSLTGVDGEDLGIVATKVALQMAKEQGVDLVCLSLATSPPPCQLVNRTNHKEQLNREKAKQRKAEKGMKVKELRLSAFIEDHDYETKKRQAEKILAAGDAVQLTVRLEKKESQEAKKLVEGLVKELAHCGKQDKGIQVSGKQVVAVLLPK</sequence>
<dbReference type="InterPro" id="IPR036787">
    <property type="entry name" value="T_IF-3_N_sf"/>
</dbReference>
<feature type="domain" description="Translation initiation factor 3 N-terminal" evidence="6">
    <location>
        <begin position="3"/>
        <end position="69"/>
    </location>
</feature>
<organism evidence="7 8">
    <name type="scientific">Brevibacillus parabrevis</name>
    <dbReference type="NCBI Taxonomy" id="54914"/>
    <lineage>
        <taxon>Bacteria</taxon>
        <taxon>Bacillati</taxon>
        <taxon>Bacillota</taxon>
        <taxon>Bacilli</taxon>
        <taxon>Bacillales</taxon>
        <taxon>Paenibacillaceae</taxon>
        <taxon>Brevibacillus</taxon>
    </lineage>
</organism>
<keyword evidence="8" id="KW-1185">Reference proteome</keyword>
<comment type="caution">
    <text evidence="7">The sequence shown here is derived from an EMBL/GenBank/DDBJ whole genome shotgun (WGS) entry which is preliminary data.</text>
</comment>
<proteinExistence type="inferred from homology"/>
<dbReference type="Proteomes" id="UP000316882">
    <property type="component" value="Unassembled WGS sequence"/>
</dbReference>
<accession>A0A4Y3P8Q5</accession>
<dbReference type="InterPro" id="IPR036788">
    <property type="entry name" value="T_IF-3_C_sf"/>
</dbReference>
<dbReference type="RefSeq" id="WP_063227528.1">
    <property type="nucleotide sequence ID" value="NZ_BJMH01000002.1"/>
</dbReference>
<dbReference type="GO" id="GO:0032790">
    <property type="term" value="P:ribosome disassembly"/>
    <property type="evidence" value="ECO:0007669"/>
    <property type="project" value="TreeGrafter"/>
</dbReference>
<dbReference type="STRING" id="54914.AV540_08110"/>
<dbReference type="NCBIfam" id="TIGR00168">
    <property type="entry name" value="infC"/>
    <property type="match status" value="1"/>
</dbReference>
<reference evidence="7 8" key="1">
    <citation type="submission" date="2019-06" db="EMBL/GenBank/DDBJ databases">
        <title>Whole genome shotgun sequence of Brevibacillus parabrevis NBRC 12334.</title>
        <authorList>
            <person name="Hosoyama A."/>
            <person name="Uohara A."/>
            <person name="Ohji S."/>
            <person name="Ichikawa N."/>
        </authorList>
    </citation>
    <scope>NUCLEOTIDE SEQUENCE [LARGE SCALE GENOMIC DNA]</scope>
    <source>
        <strain evidence="7 8">NBRC 12334</strain>
    </source>
</reference>
<keyword evidence="2 7" id="KW-0396">Initiation factor</keyword>
<dbReference type="SUPFAM" id="SSF54364">
    <property type="entry name" value="Translation initiation factor IF3, N-terminal domain"/>
    <property type="match status" value="1"/>
</dbReference>